<organism evidence="2 3">
    <name type="scientific">Streptomyces thermospinosisporus</name>
    <dbReference type="NCBI Taxonomy" id="161482"/>
    <lineage>
        <taxon>Bacteria</taxon>
        <taxon>Bacillati</taxon>
        <taxon>Actinomycetota</taxon>
        <taxon>Actinomycetes</taxon>
        <taxon>Kitasatosporales</taxon>
        <taxon>Streptomycetaceae</taxon>
        <taxon>Streptomyces</taxon>
    </lineage>
</organism>
<evidence type="ECO:0000256" key="1">
    <source>
        <dbReference type="SAM" id="MobiDB-lite"/>
    </source>
</evidence>
<proteinExistence type="predicted"/>
<keyword evidence="3" id="KW-1185">Reference proteome</keyword>
<sequence length="190" mass="19949">MADTTRHPENPTAGGAPADDGSDSPLVAAHPQSTEPPATSGSGGSQDVPATDTTALAAERDRLAAEDTRRDTGAGSDRGAHDSRGDGLHGSGSGQGLLARDDCDKLTAQLQHAVAGFVDTPREAVAEADQVLQELTERVTHAVTERRRTLRRAWQAAEAGEDGGTAATDTEQLRLALRDYRQLAERLLHV</sequence>
<feature type="compositionally biased region" description="Basic and acidic residues" evidence="1">
    <location>
        <begin position="58"/>
        <end position="87"/>
    </location>
</feature>
<comment type="caution">
    <text evidence="2">The sequence shown here is derived from an EMBL/GenBank/DDBJ whole genome shotgun (WGS) entry which is preliminary data.</text>
</comment>
<reference evidence="2 3" key="1">
    <citation type="journal article" date="2019" name="Int. J. Syst. Evol. Microbiol.">
        <title>The Global Catalogue of Microorganisms (GCM) 10K type strain sequencing project: providing services to taxonomists for standard genome sequencing and annotation.</title>
        <authorList>
            <consortium name="The Broad Institute Genomics Platform"/>
            <consortium name="The Broad Institute Genome Sequencing Center for Infectious Disease"/>
            <person name="Wu L."/>
            <person name="Ma J."/>
        </authorList>
    </citation>
    <scope>NUCLEOTIDE SEQUENCE [LARGE SCALE GENOMIC DNA]</scope>
    <source>
        <strain evidence="2 3">JCM 11756</strain>
    </source>
</reference>
<dbReference type="EMBL" id="BAAAIZ010000107">
    <property type="protein sequence ID" value="GAA1433335.1"/>
    <property type="molecule type" value="Genomic_DNA"/>
</dbReference>
<feature type="region of interest" description="Disordered" evidence="1">
    <location>
        <begin position="1"/>
        <end position="99"/>
    </location>
</feature>
<dbReference type="Proteomes" id="UP001500973">
    <property type="component" value="Unassembled WGS sequence"/>
</dbReference>
<dbReference type="RefSeq" id="WP_344015975.1">
    <property type="nucleotide sequence ID" value="NZ_BAAAIZ010000107.1"/>
</dbReference>
<gene>
    <name evidence="2" type="ORF">GCM10009601_55700</name>
</gene>
<evidence type="ECO:0000313" key="3">
    <source>
        <dbReference type="Proteomes" id="UP001500973"/>
    </source>
</evidence>
<protein>
    <submittedName>
        <fullName evidence="2">Uncharacterized protein</fullName>
    </submittedName>
</protein>
<accession>A0ABN1Z5X6</accession>
<evidence type="ECO:0000313" key="2">
    <source>
        <dbReference type="EMBL" id="GAA1433335.1"/>
    </source>
</evidence>
<feature type="compositionally biased region" description="Polar residues" evidence="1">
    <location>
        <begin position="31"/>
        <end position="40"/>
    </location>
</feature>
<name>A0ABN1Z5X6_9ACTN</name>